<name>A0A844Y239_9SPHN</name>
<evidence type="ECO:0000256" key="2">
    <source>
        <dbReference type="SAM" id="Phobius"/>
    </source>
</evidence>
<evidence type="ECO:0000313" key="4">
    <source>
        <dbReference type="Proteomes" id="UP000444185"/>
    </source>
</evidence>
<feature type="transmembrane region" description="Helical" evidence="2">
    <location>
        <begin position="86"/>
        <end position="110"/>
    </location>
</feature>
<dbReference type="Proteomes" id="UP000444185">
    <property type="component" value="Unassembled WGS sequence"/>
</dbReference>
<evidence type="ECO:0000256" key="1">
    <source>
        <dbReference type="SAM" id="MobiDB-lite"/>
    </source>
</evidence>
<keyword evidence="2" id="KW-0812">Transmembrane</keyword>
<gene>
    <name evidence="3" type="ORF">GRI42_13305</name>
</gene>
<sequence length="149" mass="16245">MSRRALIACLLLVLPYAYVAWYWASLLLFCHECRISGDMIFYTLVLLFATPIVLIAVGGTAFFSAKRGVEDSLARQDYTGAGVSGGCAVLGLKALVAGGVLLAAFLFYWLDAPEPGRDRLGRICEESANGSRIHCRPDPSRSKKPWSLD</sequence>
<protein>
    <submittedName>
        <fullName evidence="3">Uncharacterized protein</fullName>
    </submittedName>
</protein>
<keyword evidence="2" id="KW-0472">Membrane</keyword>
<comment type="caution">
    <text evidence="3">The sequence shown here is derived from an EMBL/GenBank/DDBJ whole genome shotgun (WGS) entry which is preliminary data.</text>
</comment>
<accession>A0A844Y239</accession>
<reference evidence="3 4" key="1">
    <citation type="submission" date="2019-12" db="EMBL/GenBank/DDBJ databases">
        <title>Genomic-based taxomic classification of the family Erythrobacteraceae.</title>
        <authorList>
            <person name="Xu L."/>
        </authorList>
    </citation>
    <scope>NUCLEOTIDE SEQUENCE [LARGE SCALE GENOMIC DNA]</scope>
    <source>
        <strain evidence="3 4">DSM 16225</strain>
    </source>
</reference>
<feature type="region of interest" description="Disordered" evidence="1">
    <location>
        <begin position="130"/>
        <end position="149"/>
    </location>
</feature>
<organism evidence="3 4">
    <name type="scientific">Qipengyuania gaetbuli</name>
    <dbReference type="NCBI Taxonomy" id="266952"/>
    <lineage>
        <taxon>Bacteria</taxon>
        <taxon>Pseudomonadati</taxon>
        <taxon>Pseudomonadota</taxon>
        <taxon>Alphaproteobacteria</taxon>
        <taxon>Sphingomonadales</taxon>
        <taxon>Erythrobacteraceae</taxon>
        <taxon>Qipengyuania</taxon>
    </lineage>
</organism>
<dbReference type="OrthoDB" id="7407768at2"/>
<feature type="transmembrane region" description="Helical" evidence="2">
    <location>
        <begin position="39"/>
        <end position="65"/>
    </location>
</feature>
<dbReference type="AlphaFoldDB" id="A0A844Y239"/>
<dbReference type="RefSeq" id="WP_160608941.1">
    <property type="nucleotide sequence ID" value="NZ_WTYF01000004.1"/>
</dbReference>
<proteinExistence type="predicted"/>
<keyword evidence="4" id="KW-1185">Reference proteome</keyword>
<keyword evidence="2" id="KW-1133">Transmembrane helix</keyword>
<dbReference type="EMBL" id="WTYF01000004">
    <property type="protein sequence ID" value="MXO52285.1"/>
    <property type="molecule type" value="Genomic_DNA"/>
</dbReference>
<evidence type="ECO:0000313" key="3">
    <source>
        <dbReference type="EMBL" id="MXO52285.1"/>
    </source>
</evidence>